<evidence type="ECO:0000256" key="2">
    <source>
        <dbReference type="ARBA" id="ARBA00022771"/>
    </source>
</evidence>
<dbReference type="Proteomes" id="UP000636479">
    <property type="component" value="Unassembled WGS sequence"/>
</dbReference>
<comment type="caution">
    <text evidence="6">The sequence shown here is derived from an EMBL/GenBank/DDBJ whole genome shotgun (WGS) entry which is preliminary data.</text>
</comment>
<dbReference type="GO" id="GO:0008270">
    <property type="term" value="F:zinc ion binding"/>
    <property type="evidence" value="ECO:0007669"/>
    <property type="project" value="UniProtKB-KW"/>
</dbReference>
<protein>
    <recommendedName>
        <fullName evidence="5">MYND-type domain-containing protein</fullName>
    </recommendedName>
</protein>
<evidence type="ECO:0000256" key="4">
    <source>
        <dbReference type="PROSITE-ProRule" id="PRU00134"/>
    </source>
</evidence>
<gene>
    <name evidence="6" type="ORF">MIND_01405100</name>
</gene>
<dbReference type="Gene3D" id="6.10.140.2220">
    <property type="match status" value="1"/>
</dbReference>
<evidence type="ECO:0000256" key="1">
    <source>
        <dbReference type="ARBA" id="ARBA00022723"/>
    </source>
</evidence>
<organism evidence="6 7">
    <name type="scientific">Mycena indigotica</name>
    <dbReference type="NCBI Taxonomy" id="2126181"/>
    <lineage>
        <taxon>Eukaryota</taxon>
        <taxon>Fungi</taxon>
        <taxon>Dikarya</taxon>
        <taxon>Basidiomycota</taxon>
        <taxon>Agaricomycotina</taxon>
        <taxon>Agaricomycetes</taxon>
        <taxon>Agaricomycetidae</taxon>
        <taxon>Agaricales</taxon>
        <taxon>Marasmiineae</taxon>
        <taxon>Mycenaceae</taxon>
        <taxon>Mycena</taxon>
    </lineage>
</organism>
<dbReference type="RefSeq" id="XP_037213043.1">
    <property type="nucleotide sequence ID" value="XM_037370451.1"/>
</dbReference>
<dbReference type="AlphaFoldDB" id="A0A8H6RXT1"/>
<keyword evidence="3" id="KW-0862">Zinc</keyword>
<dbReference type="EMBL" id="JACAZF010000018">
    <property type="protein sequence ID" value="KAF7288891.1"/>
    <property type="molecule type" value="Genomic_DNA"/>
</dbReference>
<dbReference type="OrthoDB" id="3066878at2759"/>
<evidence type="ECO:0000313" key="6">
    <source>
        <dbReference type="EMBL" id="KAF7288891.1"/>
    </source>
</evidence>
<evidence type="ECO:0000313" key="7">
    <source>
        <dbReference type="Proteomes" id="UP000636479"/>
    </source>
</evidence>
<name>A0A8H6RXT1_9AGAR</name>
<proteinExistence type="predicted"/>
<dbReference type="PROSITE" id="PS50865">
    <property type="entry name" value="ZF_MYND_2"/>
    <property type="match status" value="1"/>
</dbReference>
<dbReference type="GeneID" id="59352967"/>
<keyword evidence="1" id="KW-0479">Metal-binding</keyword>
<sequence length="642" mass="72400">MADGHRALLLPLYYEALSIEDIDTVKTRASALEEPSESRESYAETLERILRVIVALDGVDSAKSVTPGAVFPGAVLWPRIIAWVDFLDEFHEQLQPILKNSVALGLLPYEIYLNALVAALIDNRDPSLSKPYPDDVADRLLYLVGRSWPHILQGAHVEHSNSLHTHVARPTSRTRQALRAITFIMEEVARHRPEAFMAPLLAGVGGLWDRLARVIVQQFQYCLKGHNPEKPFDTWQLMSIAGLHPPLDRAASESGAPALRHALARAGVIPCLVTINRILARQTLPDSLKTIPRDFLRLSAQMLRVQNAQKYMVQALKAGYLSLLFSYSHGPNVGAFTRENQTQTHARVIANIMPLTYYPSVLRQLQVSLGEVKNLDSRVYLQPFAAVEQWEELLEKTHRHSLALHDLDEGVFPWITTGACDNFKCAAIVNRKLLKRCSECIATFYCSTECQRADWVEGHRHECPTFAEFRPTSVCPPINAGSLARHGFDIIRRRPFTAQDSRFQRAMLSAQYEGLESQALMWITMLEGYDAATGDFPIAIWDYSSGKPEIHTISQQVLAEEWSVYLARVKRSAGRVQLHLVRRDEGGIYLSRAVFVHFATTELFDGMKTLAEGKASAWTEAEKARLQPRVKELLLKKHNWTF</sequence>
<accession>A0A8H6RXT1</accession>
<keyword evidence="2 4" id="KW-0863">Zinc-finger</keyword>
<evidence type="ECO:0000256" key="3">
    <source>
        <dbReference type="ARBA" id="ARBA00022833"/>
    </source>
</evidence>
<reference evidence="6" key="1">
    <citation type="submission" date="2020-05" db="EMBL/GenBank/DDBJ databases">
        <title>Mycena genomes resolve the evolution of fungal bioluminescence.</title>
        <authorList>
            <person name="Tsai I.J."/>
        </authorList>
    </citation>
    <scope>NUCLEOTIDE SEQUENCE</scope>
    <source>
        <strain evidence="6">171206Taipei</strain>
    </source>
</reference>
<dbReference type="SUPFAM" id="SSF144232">
    <property type="entry name" value="HIT/MYND zinc finger-like"/>
    <property type="match status" value="1"/>
</dbReference>
<dbReference type="InterPro" id="IPR002893">
    <property type="entry name" value="Znf_MYND"/>
</dbReference>
<feature type="domain" description="MYND-type" evidence="5">
    <location>
        <begin position="422"/>
        <end position="463"/>
    </location>
</feature>
<keyword evidence="7" id="KW-1185">Reference proteome</keyword>
<dbReference type="Pfam" id="PF01753">
    <property type="entry name" value="zf-MYND"/>
    <property type="match status" value="1"/>
</dbReference>
<evidence type="ECO:0000259" key="5">
    <source>
        <dbReference type="PROSITE" id="PS50865"/>
    </source>
</evidence>